<dbReference type="AlphaFoldDB" id="A0A0N9HSY0"/>
<keyword evidence="2" id="KW-1185">Reference proteome</keyword>
<sequence>MRATASAPTRPARPIWITSVADDTEHAVTHDAMAAGFTDNTGTYRALCRATVIPPAMTEPPGARCPICRAILRNYRRRR</sequence>
<proteinExistence type="predicted"/>
<dbReference type="KEGG" id="kphy:AOZ06_28590"/>
<dbReference type="OrthoDB" id="3637666at2"/>
<dbReference type="RefSeq" id="WP_054292228.1">
    <property type="nucleotide sequence ID" value="NZ_CP012752.1"/>
</dbReference>
<dbReference type="EMBL" id="CP012752">
    <property type="protein sequence ID" value="ALG10325.1"/>
    <property type="molecule type" value="Genomic_DNA"/>
</dbReference>
<accession>A0A0N9HSY0</accession>
<protein>
    <submittedName>
        <fullName evidence="1">Uncharacterized protein</fullName>
    </submittedName>
</protein>
<reference evidence="1 2" key="1">
    <citation type="submission" date="2015-07" db="EMBL/GenBank/DDBJ databases">
        <title>Genome sequencing of Kibdelosporangium phytohabitans.</title>
        <authorList>
            <person name="Qin S."/>
            <person name="Xing K."/>
        </authorList>
    </citation>
    <scope>NUCLEOTIDE SEQUENCE [LARGE SCALE GENOMIC DNA]</scope>
    <source>
        <strain evidence="1 2">KLBMP1111</strain>
    </source>
</reference>
<gene>
    <name evidence="1" type="ORF">AOZ06_28590</name>
</gene>
<evidence type="ECO:0000313" key="1">
    <source>
        <dbReference type="EMBL" id="ALG10325.1"/>
    </source>
</evidence>
<evidence type="ECO:0000313" key="2">
    <source>
        <dbReference type="Proteomes" id="UP000063699"/>
    </source>
</evidence>
<dbReference type="Proteomes" id="UP000063699">
    <property type="component" value="Chromosome"/>
</dbReference>
<organism evidence="1 2">
    <name type="scientific">Kibdelosporangium phytohabitans</name>
    <dbReference type="NCBI Taxonomy" id="860235"/>
    <lineage>
        <taxon>Bacteria</taxon>
        <taxon>Bacillati</taxon>
        <taxon>Actinomycetota</taxon>
        <taxon>Actinomycetes</taxon>
        <taxon>Pseudonocardiales</taxon>
        <taxon>Pseudonocardiaceae</taxon>
        <taxon>Kibdelosporangium</taxon>
    </lineage>
</organism>
<name>A0A0N9HSY0_9PSEU</name>